<dbReference type="EMBL" id="MBLM01000115">
    <property type="protein sequence ID" value="OHV36694.1"/>
    <property type="molecule type" value="Genomic_DNA"/>
</dbReference>
<dbReference type="Gene3D" id="3.40.50.720">
    <property type="entry name" value="NAD(P)-binding Rossmann-like Domain"/>
    <property type="match status" value="1"/>
</dbReference>
<dbReference type="Pfam" id="PF13602">
    <property type="entry name" value="ADH_zinc_N_2"/>
    <property type="match status" value="1"/>
</dbReference>
<accession>A0A1S1QW87</accession>
<dbReference type="AlphaFoldDB" id="A0A1S1QW87"/>
<reference evidence="4" key="1">
    <citation type="submission" date="2016-07" db="EMBL/GenBank/DDBJ databases">
        <title>Sequence Frankia sp. strain CcI1.17.</title>
        <authorList>
            <person name="Ghodhbane-Gtari F."/>
            <person name="Swanson E."/>
            <person name="Gueddou A."/>
            <person name="Morris K."/>
            <person name="Hezbri K."/>
            <person name="Ktari A."/>
            <person name="Nouioui I."/>
            <person name="Abebe-Akele F."/>
            <person name="Simpson S."/>
            <person name="Thomas K."/>
            <person name="Gtari M."/>
            <person name="Tisa L.S."/>
            <person name="Hurst S."/>
        </authorList>
    </citation>
    <scope>NUCLEOTIDE SEQUENCE [LARGE SCALE GENOMIC DNA]</scope>
    <source>
        <strain evidence="4">Cc1.17</strain>
    </source>
</reference>
<sequence>MRAFVCDRFGPPDSLRLAEVPRPTPGPGEVLVRVHATSVNPYDWHHLRGQPYLARVMGGGVGLRRPRFPILGTDVAGQVEALGPGVTGPGPGDEVFALLSHGGFAEYVCVRADELAPKPVNLSFAQAAAVPMAACTALLAVRDQGRLQAGQRVLVNGASGGVGTFAVQLARAFGAEVTGVCSTRNTKLVSSLGASEVVDYTTADFTRAEQPYELLIDNAGSRPAAACRRVLTRGGTFVAVGGHAGRWVQPAGHVFAAVAQSPFVPQRMVMVEIGRCTGAENRANLVTLTRLLESGEVTPVIDRTYPFEEMPTAVAYQEEGHAPGKVVLTIR</sequence>
<dbReference type="InterPro" id="IPR011032">
    <property type="entry name" value="GroES-like_sf"/>
</dbReference>
<protein>
    <submittedName>
        <fullName evidence="3">Alcohol dehydrogenase</fullName>
    </submittedName>
</protein>
<evidence type="ECO:0000313" key="4">
    <source>
        <dbReference type="Proteomes" id="UP000179627"/>
    </source>
</evidence>
<dbReference type="PROSITE" id="PS01162">
    <property type="entry name" value="QOR_ZETA_CRYSTAL"/>
    <property type="match status" value="1"/>
</dbReference>
<feature type="domain" description="Enoyl reductase (ER)" evidence="2">
    <location>
        <begin position="10"/>
        <end position="328"/>
    </location>
</feature>
<evidence type="ECO:0000259" key="2">
    <source>
        <dbReference type="SMART" id="SM00829"/>
    </source>
</evidence>
<dbReference type="SUPFAM" id="SSF51735">
    <property type="entry name" value="NAD(P)-binding Rossmann-fold domains"/>
    <property type="match status" value="1"/>
</dbReference>
<dbReference type="PANTHER" id="PTHR11695">
    <property type="entry name" value="ALCOHOL DEHYDROGENASE RELATED"/>
    <property type="match status" value="1"/>
</dbReference>
<dbReference type="CDD" id="cd08267">
    <property type="entry name" value="MDR1"/>
    <property type="match status" value="1"/>
</dbReference>
<gene>
    <name evidence="3" type="ORF">CC117_17545</name>
</gene>
<evidence type="ECO:0000313" key="3">
    <source>
        <dbReference type="EMBL" id="OHV36694.1"/>
    </source>
</evidence>
<proteinExistence type="predicted"/>
<organism evidence="3 4">
    <name type="scientific">Parafrankia colletiae</name>
    <dbReference type="NCBI Taxonomy" id="573497"/>
    <lineage>
        <taxon>Bacteria</taxon>
        <taxon>Bacillati</taxon>
        <taxon>Actinomycetota</taxon>
        <taxon>Actinomycetes</taxon>
        <taxon>Frankiales</taxon>
        <taxon>Frankiaceae</taxon>
        <taxon>Parafrankia</taxon>
    </lineage>
</organism>
<dbReference type="Gene3D" id="3.90.180.10">
    <property type="entry name" value="Medium-chain alcohol dehydrogenases, catalytic domain"/>
    <property type="match status" value="1"/>
</dbReference>
<name>A0A1S1QW87_9ACTN</name>
<dbReference type="GO" id="GO:0008270">
    <property type="term" value="F:zinc ion binding"/>
    <property type="evidence" value="ECO:0007669"/>
    <property type="project" value="InterPro"/>
</dbReference>
<dbReference type="SUPFAM" id="SSF50129">
    <property type="entry name" value="GroES-like"/>
    <property type="match status" value="1"/>
</dbReference>
<dbReference type="InterPro" id="IPR036291">
    <property type="entry name" value="NAD(P)-bd_dom_sf"/>
</dbReference>
<dbReference type="PANTHER" id="PTHR11695:SF294">
    <property type="entry name" value="RETICULON-4-INTERACTING PROTEIN 1, MITOCHONDRIAL"/>
    <property type="match status" value="1"/>
</dbReference>
<dbReference type="InterPro" id="IPR020843">
    <property type="entry name" value="ER"/>
</dbReference>
<dbReference type="RefSeq" id="WP_071084738.1">
    <property type="nucleotide sequence ID" value="NZ_MBLM01000115.1"/>
</dbReference>
<dbReference type="Proteomes" id="UP000179627">
    <property type="component" value="Unassembled WGS sequence"/>
</dbReference>
<dbReference type="InterPro" id="IPR013154">
    <property type="entry name" value="ADH-like_N"/>
</dbReference>
<comment type="caution">
    <text evidence="3">The sequence shown here is derived from an EMBL/GenBank/DDBJ whole genome shotgun (WGS) entry which is preliminary data.</text>
</comment>
<keyword evidence="1" id="KW-0560">Oxidoreductase</keyword>
<keyword evidence="4" id="KW-1185">Reference proteome</keyword>
<dbReference type="GO" id="GO:0016491">
    <property type="term" value="F:oxidoreductase activity"/>
    <property type="evidence" value="ECO:0007669"/>
    <property type="project" value="UniProtKB-KW"/>
</dbReference>
<evidence type="ECO:0000256" key="1">
    <source>
        <dbReference type="ARBA" id="ARBA00023002"/>
    </source>
</evidence>
<dbReference type="SMART" id="SM00829">
    <property type="entry name" value="PKS_ER"/>
    <property type="match status" value="1"/>
</dbReference>
<dbReference type="InterPro" id="IPR050700">
    <property type="entry name" value="YIM1/Zinc_Alcohol_DH_Fams"/>
</dbReference>
<dbReference type="Pfam" id="PF08240">
    <property type="entry name" value="ADH_N"/>
    <property type="match status" value="1"/>
</dbReference>
<dbReference type="InterPro" id="IPR002364">
    <property type="entry name" value="Quin_OxRdtase/zeta-crystal_CS"/>
</dbReference>